<evidence type="ECO:0000256" key="3">
    <source>
        <dbReference type="ARBA" id="ARBA00022490"/>
    </source>
</evidence>
<feature type="binding site" evidence="11">
    <location>
        <position position="355"/>
    </location>
    <ligand>
        <name>ATP</name>
        <dbReference type="ChEBI" id="CHEBI:30616"/>
    </ligand>
</feature>
<comment type="subcellular location">
    <subcellularLocation>
        <location evidence="1 10">Cytoplasm</location>
    </subcellularLocation>
</comment>
<feature type="binding site" evidence="11">
    <location>
        <position position="84"/>
    </location>
    <ligand>
        <name>ATP</name>
        <dbReference type="ChEBI" id="CHEBI:30616"/>
    </ligand>
</feature>
<feature type="binding site" evidence="11">
    <location>
        <position position="180"/>
    </location>
    <ligand>
        <name>ATP</name>
        <dbReference type="ChEBI" id="CHEBI:30616"/>
    </ligand>
</feature>
<dbReference type="Gene3D" id="1.20.120.790">
    <property type="entry name" value="Heat shock protein 90, C-terminal domain"/>
    <property type="match status" value="1"/>
</dbReference>
<dbReference type="InterPro" id="IPR020575">
    <property type="entry name" value="Hsp90_N"/>
</dbReference>
<dbReference type="GO" id="GO:0016887">
    <property type="term" value="F:ATP hydrolysis activity"/>
    <property type="evidence" value="ECO:0007669"/>
    <property type="project" value="InterPro"/>
</dbReference>
<dbReference type="GO" id="GO:0051082">
    <property type="term" value="F:unfolded protein binding"/>
    <property type="evidence" value="ECO:0007669"/>
    <property type="project" value="UniProtKB-UniRule"/>
</dbReference>
<keyword evidence="14" id="KW-1185">Reference proteome</keyword>
<dbReference type="SUPFAM" id="SSF54211">
    <property type="entry name" value="Ribosomal protein S5 domain 2-like"/>
    <property type="match status" value="1"/>
</dbReference>
<dbReference type="Gene3D" id="3.40.50.11260">
    <property type="match status" value="1"/>
</dbReference>
<evidence type="ECO:0000256" key="10">
    <source>
        <dbReference type="HAMAP-Rule" id="MF_00505"/>
    </source>
</evidence>
<comment type="subunit">
    <text evidence="10">Homodimer.</text>
</comment>
<feature type="binding site" evidence="11">
    <location>
        <position position="98"/>
    </location>
    <ligand>
        <name>ATP</name>
        <dbReference type="ChEBI" id="CHEBI:30616"/>
    </ligand>
</feature>
<dbReference type="HAMAP" id="MF_00505">
    <property type="entry name" value="HSP90"/>
    <property type="match status" value="1"/>
</dbReference>
<feature type="region of interest" description="A; substrate-binding" evidence="10">
    <location>
        <begin position="1"/>
        <end position="355"/>
    </location>
</feature>
<gene>
    <name evidence="10 13" type="primary">htpG</name>
    <name evidence="13" type="ORF">FK529_00780</name>
</gene>
<evidence type="ECO:0000256" key="11">
    <source>
        <dbReference type="PIRSR" id="PIRSR002583-1"/>
    </source>
</evidence>
<evidence type="ECO:0000256" key="9">
    <source>
        <dbReference type="ARBA" id="ARBA00070675"/>
    </source>
</evidence>
<keyword evidence="4 10" id="KW-0547">Nucleotide-binding</keyword>
<organism evidence="13 14">
    <name type="scientific">Tsukamurella asaccharolytica</name>
    <dbReference type="NCBI Taxonomy" id="2592067"/>
    <lineage>
        <taxon>Bacteria</taxon>
        <taxon>Bacillati</taxon>
        <taxon>Actinomycetota</taxon>
        <taxon>Actinomycetes</taxon>
        <taxon>Mycobacteriales</taxon>
        <taxon>Tsukamurellaceae</taxon>
        <taxon>Tsukamurella</taxon>
    </lineage>
</organism>
<evidence type="ECO:0000256" key="5">
    <source>
        <dbReference type="ARBA" id="ARBA00022840"/>
    </source>
</evidence>
<evidence type="ECO:0000256" key="8">
    <source>
        <dbReference type="ARBA" id="ARBA00058590"/>
    </source>
</evidence>
<dbReference type="Proteomes" id="UP000317291">
    <property type="component" value="Unassembled WGS sequence"/>
</dbReference>
<dbReference type="GO" id="GO:0005524">
    <property type="term" value="F:ATP binding"/>
    <property type="evidence" value="ECO:0007669"/>
    <property type="project" value="UniProtKB-UniRule"/>
</dbReference>
<evidence type="ECO:0000313" key="14">
    <source>
        <dbReference type="Proteomes" id="UP000317291"/>
    </source>
</evidence>
<comment type="caution">
    <text evidence="10">Lacks conserved residue(s) required for the propagation of feature annotation.</text>
</comment>
<feature type="binding site" evidence="11">
    <location>
        <position position="79"/>
    </location>
    <ligand>
        <name>ATP</name>
        <dbReference type="ChEBI" id="CHEBI:30616"/>
    </ligand>
</feature>
<dbReference type="CDD" id="cd16927">
    <property type="entry name" value="HATPase_Hsp90-like"/>
    <property type="match status" value="1"/>
</dbReference>
<dbReference type="SUPFAM" id="SSF55874">
    <property type="entry name" value="ATPase domain of HSP90 chaperone/DNA topoisomerase II/histidine kinase"/>
    <property type="match status" value="1"/>
</dbReference>
<keyword evidence="3 10" id="KW-0963">Cytoplasm</keyword>
<dbReference type="PRINTS" id="PR00775">
    <property type="entry name" value="HEATSHOCK90"/>
</dbReference>
<dbReference type="Gene3D" id="3.30.230.80">
    <property type="match status" value="1"/>
</dbReference>
<name>A0A5C5RF67_9ACTN</name>
<dbReference type="AlphaFoldDB" id="A0A5C5RF67"/>
<dbReference type="InterPro" id="IPR037196">
    <property type="entry name" value="HSP90_C"/>
</dbReference>
<comment type="caution">
    <text evidence="13">The sequence shown here is derived from an EMBL/GenBank/DDBJ whole genome shotgun (WGS) entry which is preliminary data.</text>
</comment>
<dbReference type="InterPro" id="IPR020568">
    <property type="entry name" value="Ribosomal_Su5_D2-typ_SF"/>
</dbReference>
<dbReference type="SMART" id="SM00387">
    <property type="entry name" value="HATPase_c"/>
    <property type="match status" value="1"/>
</dbReference>
<feature type="binding site" evidence="11">
    <location>
        <position position="33"/>
    </location>
    <ligand>
        <name>ATP</name>
        <dbReference type="ChEBI" id="CHEBI:30616"/>
    </ligand>
</feature>
<accession>A0A5C5RF67</accession>
<feature type="binding site" evidence="11">
    <location>
        <begin position="99"/>
        <end position="100"/>
    </location>
    <ligand>
        <name>ATP</name>
        <dbReference type="ChEBI" id="CHEBI:30616"/>
    </ligand>
</feature>
<reference evidence="13 14" key="1">
    <citation type="submission" date="2019-06" db="EMBL/GenBank/DDBJ databases">
        <title>Tsukamurella conjunctivitidis sp. nov., Tsukamurella assacharolytica sp. nov. and Tsukamurella sputae sp. nov. isolated from patients with conjunctivitis, bacteraemia (lymphoma) and respiratory infection (sputum) in Hong Kong.</title>
        <authorList>
            <person name="Teng J.L.L."/>
            <person name="Lee H.H."/>
            <person name="Fong J.Y.H."/>
            <person name="Fok K.M.N."/>
            <person name="Lau S.K.P."/>
            <person name="Woo P.C.Y."/>
        </authorList>
    </citation>
    <scope>NUCLEOTIDE SEQUENCE [LARGE SCALE GENOMIC DNA]</scope>
    <source>
        <strain evidence="13 14">HKU71</strain>
    </source>
</reference>
<protein>
    <recommendedName>
        <fullName evidence="9 10">Chaperone protein HtpG</fullName>
    </recommendedName>
    <alternativeName>
        <fullName evidence="10">Heat shock protein HtpG</fullName>
    </alternativeName>
    <alternativeName>
        <fullName evidence="10">High temperature protein G</fullName>
    </alternativeName>
</protein>
<dbReference type="GO" id="GO:0005737">
    <property type="term" value="C:cytoplasm"/>
    <property type="evidence" value="ECO:0007669"/>
    <property type="project" value="UniProtKB-SubCell"/>
</dbReference>
<comment type="function">
    <text evidence="8 10">Molecular chaperone. Has ATPase activity.</text>
</comment>
<dbReference type="InterPro" id="IPR001404">
    <property type="entry name" value="Hsp90_fam"/>
</dbReference>
<dbReference type="PIRSF" id="PIRSF002583">
    <property type="entry name" value="Hsp90"/>
    <property type="match status" value="1"/>
</dbReference>
<dbReference type="EMBL" id="VIGW01000001">
    <property type="protein sequence ID" value="TWS21184.1"/>
    <property type="molecule type" value="Genomic_DNA"/>
</dbReference>
<evidence type="ECO:0000313" key="13">
    <source>
        <dbReference type="EMBL" id="TWS21184.1"/>
    </source>
</evidence>
<dbReference type="NCBIfam" id="NF003555">
    <property type="entry name" value="PRK05218.1"/>
    <property type="match status" value="1"/>
</dbReference>
<dbReference type="PANTHER" id="PTHR11528">
    <property type="entry name" value="HEAT SHOCK PROTEIN 90 FAMILY MEMBER"/>
    <property type="match status" value="1"/>
</dbReference>
<dbReference type="Pfam" id="PF00183">
    <property type="entry name" value="HSP90"/>
    <property type="match status" value="1"/>
</dbReference>
<keyword evidence="7 10" id="KW-0143">Chaperone</keyword>
<dbReference type="InterPro" id="IPR036890">
    <property type="entry name" value="HATPase_C_sf"/>
</dbReference>
<dbReference type="Pfam" id="PF13589">
    <property type="entry name" value="HATPase_c_3"/>
    <property type="match status" value="1"/>
</dbReference>
<keyword evidence="5 10" id="KW-0067">ATP-binding</keyword>
<dbReference type="SUPFAM" id="SSF110942">
    <property type="entry name" value="HSP90 C-terminal domain"/>
    <property type="match status" value="1"/>
</dbReference>
<proteinExistence type="inferred from homology"/>
<evidence type="ECO:0000256" key="1">
    <source>
        <dbReference type="ARBA" id="ARBA00004496"/>
    </source>
</evidence>
<feature type="binding site" evidence="11">
    <location>
        <position position="37"/>
    </location>
    <ligand>
        <name>ATP</name>
        <dbReference type="ChEBI" id="CHEBI:30616"/>
    </ligand>
</feature>
<dbReference type="FunFam" id="3.30.565.10:FF:000009">
    <property type="entry name" value="Molecular chaperone HtpG"/>
    <property type="match status" value="1"/>
</dbReference>
<dbReference type="InterPro" id="IPR003594">
    <property type="entry name" value="HATPase_dom"/>
</dbReference>
<feature type="domain" description="Histidine kinase/HSP90-like ATPase" evidence="12">
    <location>
        <begin position="26"/>
        <end position="190"/>
    </location>
</feature>
<dbReference type="Gene3D" id="3.30.565.10">
    <property type="entry name" value="Histidine kinase-like ATPase, C-terminal domain"/>
    <property type="match status" value="1"/>
</dbReference>
<dbReference type="OrthoDB" id="9802640at2"/>
<feature type="binding site" evidence="11">
    <location>
        <begin position="126"/>
        <end position="131"/>
    </location>
    <ligand>
        <name>ATP</name>
        <dbReference type="ChEBI" id="CHEBI:30616"/>
    </ligand>
</feature>
<sequence>MTAETLQFQAETDQLLSLMIHSVYSEKDIFLRELISNASDALDKLRLEAYQDKDLDADASDLHIELRPDVEARTLAISDNGIGMSRDEVVDLIGTLAKSGTGELRQKLEAARQAKEQGASAELIGQFGIGFYSAFMVADRVVLVTRKAGEDTATRWESEGQGTYTVTDLTDDDVPAQHGTTITLHLRATDGDESLHDYTSEHVLRSVVRRYSDFIAFPIRLVKPATEATGTEGDEGEGEKAGPETLNSMQALWARPKDEVTDEEYADFYRHVSHAFDEPLETIAVRAEGTFEYQALLFIPTMPPFDMFYRNTKPGPALYVKRVFIMDHCEALLPPYLRFITGVVDAQDLSLNVSREILQNDRHLVMIRKRLVKRVLQTISAMRENEPEKYETFWTAFGAVLKEGLLDDQDNRETLLKASSFESTFSDTGTTGLADYVARMPEGQDVIYYATGESRRQLESSPHLEAFAAKGFEVLLLTDQVDELWTTGAEFDGKRFVSVAKGEADLGEDTPDAEGFEPLTTWLAEVLTDKISGVRLTSRLTTSPACLVGGEFDLTPQLEQMYRASGQEVPRTRRTLELNPDNDLVKGLRDRLAGDEAARDDEALKDAAEILYGTAVLAEGGAPAEPAEFAAILARQLGRSLG</sequence>
<comment type="similarity">
    <text evidence="2 10">Belongs to the heat shock protein 90 family.</text>
</comment>
<evidence type="ECO:0000256" key="7">
    <source>
        <dbReference type="ARBA" id="ARBA00023186"/>
    </source>
</evidence>
<evidence type="ECO:0000259" key="12">
    <source>
        <dbReference type="SMART" id="SM00387"/>
    </source>
</evidence>
<dbReference type="RefSeq" id="WP_146558640.1">
    <property type="nucleotide sequence ID" value="NZ_VIGW01000001.1"/>
</dbReference>
<evidence type="ECO:0000256" key="2">
    <source>
        <dbReference type="ARBA" id="ARBA00008239"/>
    </source>
</evidence>
<keyword evidence="6 10" id="KW-0346">Stress response</keyword>
<feature type="region of interest" description="C" evidence="10">
    <location>
        <begin position="561"/>
        <end position="642"/>
    </location>
</feature>
<evidence type="ECO:0000256" key="4">
    <source>
        <dbReference type="ARBA" id="ARBA00022741"/>
    </source>
</evidence>
<evidence type="ECO:0000256" key="6">
    <source>
        <dbReference type="ARBA" id="ARBA00023016"/>
    </source>
</evidence>
<dbReference type="GO" id="GO:0140662">
    <property type="term" value="F:ATP-dependent protein folding chaperone"/>
    <property type="evidence" value="ECO:0007669"/>
    <property type="project" value="InterPro"/>
</dbReference>
<dbReference type="FunFam" id="3.30.230.80:FF:000002">
    <property type="entry name" value="Molecular chaperone HtpG"/>
    <property type="match status" value="1"/>
</dbReference>